<reference evidence="1 2" key="1">
    <citation type="submission" date="2019-12" db="EMBL/GenBank/DDBJ databases">
        <title>Roseobacter cerasinus sp. nov., isolated from seawater around aquaculture.</title>
        <authorList>
            <person name="Muramatsu S."/>
            <person name="Takabe Y."/>
            <person name="Mori K."/>
            <person name="Takaichi S."/>
            <person name="Hanada S."/>
        </authorList>
    </citation>
    <scope>NUCLEOTIDE SEQUENCE [LARGE SCALE GENOMIC DNA]</scope>
    <source>
        <strain evidence="1 2">AI77</strain>
    </source>
</reference>
<dbReference type="Pfam" id="PF00300">
    <property type="entry name" value="His_Phos_1"/>
    <property type="match status" value="1"/>
</dbReference>
<evidence type="ECO:0000313" key="1">
    <source>
        <dbReference type="EMBL" id="GFE50607.1"/>
    </source>
</evidence>
<dbReference type="EMBL" id="BLIV01000004">
    <property type="protein sequence ID" value="GFE50607.1"/>
    <property type="molecule type" value="Genomic_DNA"/>
</dbReference>
<dbReference type="InterPro" id="IPR013078">
    <property type="entry name" value="His_Pase_superF_clade-1"/>
</dbReference>
<sequence length="193" mass="21372">MTVWHWVRHGPTHEKAFVGWRDVPADLSDTARIKRLQDHLPDQGILVSSDLRRASATADAIQGTGHSRLTDMADLREFNFGVWDGLHFSQVAERDPVLSRAYWEQPGDVAPPEGESWNAAAARINRCVDRLNALYPDAEIIAAAHIGVILTQIQRGMGLTPYKALSYDIANLSTTRIIWAAGNASVEEVNHTP</sequence>
<dbReference type="Gene3D" id="3.40.50.1240">
    <property type="entry name" value="Phosphoglycerate mutase-like"/>
    <property type="match status" value="1"/>
</dbReference>
<dbReference type="SUPFAM" id="SSF53254">
    <property type="entry name" value="Phosphoglycerate mutase-like"/>
    <property type="match status" value="1"/>
</dbReference>
<dbReference type="RefSeq" id="WP_159977532.1">
    <property type="nucleotide sequence ID" value="NZ_BLIV01000004.1"/>
</dbReference>
<comment type="caution">
    <text evidence="1">The sequence shown here is derived from an EMBL/GenBank/DDBJ whole genome shotgun (WGS) entry which is preliminary data.</text>
</comment>
<dbReference type="InterPro" id="IPR029033">
    <property type="entry name" value="His_PPase_superfam"/>
</dbReference>
<dbReference type="OrthoDB" id="8347407at2"/>
<accession>A0A640VS31</accession>
<proteinExistence type="predicted"/>
<gene>
    <name evidence="1" type="ORF">So717_23600</name>
</gene>
<name>A0A640VS31_9RHOB</name>
<dbReference type="Proteomes" id="UP000436522">
    <property type="component" value="Unassembled WGS sequence"/>
</dbReference>
<dbReference type="AlphaFoldDB" id="A0A640VS31"/>
<organism evidence="1 2">
    <name type="scientific">Roseobacter cerasinus</name>
    <dbReference type="NCBI Taxonomy" id="2602289"/>
    <lineage>
        <taxon>Bacteria</taxon>
        <taxon>Pseudomonadati</taxon>
        <taxon>Pseudomonadota</taxon>
        <taxon>Alphaproteobacteria</taxon>
        <taxon>Rhodobacterales</taxon>
        <taxon>Roseobacteraceae</taxon>
        <taxon>Roseobacter</taxon>
    </lineage>
</organism>
<evidence type="ECO:0000313" key="2">
    <source>
        <dbReference type="Proteomes" id="UP000436522"/>
    </source>
</evidence>
<protein>
    <submittedName>
        <fullName evidence="1">Phosphoglycerate mutase</fullName>
    </submittedName>
</protein>
<keyword evidence="2" id="KW-1185">Reference proteome</keyword>